<evidence type="ECO:0000313" key="2">
    <source>
        <dbReference type="Proteomes" id="UP001551675"/>
    </source>
</evidence>
<gene>
    <name evidence="1" type="ORF">AB0I59_07810</name>
</gene>
<proteinExistence type="predicted"/>
<dbReference type="Proteomes" id="UP001551675">
    <property type="component" value="Unassembled WGS sequence"/>
</dbReference>
<comment type="caution">
    <text evidence="1">The sequence shown here is derived from an EMBL/GenBank/DDBJ whole genome shotgun (WGS) entry which is preliminary data.</text>
</comment>
<accession>A0ABV3GA63</accession>
<keyword evidence="2" id="KW-1185">Reference proteome</keyword>
<evidence type="ECO:0008006" key="3">
    <source>
        <dbReference type="Google" id="ProtNLM"/>
    </source>
</evidence>
<protein>
    <recommendedName>
        <fullName evidence="3">GNAT family N-acetyltransferase</fullName>
    </recommendedName>
</protein>
<evidence type="ECO:0000313" key="1">
    <source>
        <dbReference type="EMBL" id="MEV0968524.1"/>
    </source>
</evidence>
<reference evidence="1 2" key="1">
    <citation type="submission" date="2024-06" db="EMBL/GenBank/DDBJ databases">
        <title>The Natural Products Discovery Center: Release of the First 8490 Sequenced Strains for Exploring Actinobacteria Biosynthetic Diversity.</title>
        <authorList>
            <person name="Kalkreuter E."/>
            <person name="Kautsar S.A."/>
            <person name="Yang D."/>
            <person name="Bader C.D."/>
            <person name="Teijaro C.N."/>
            <person name="Fluegel L."/>
            <person name="Davis C.M."/>
            <person name="Simpson J.R."/>
            <person name="Lauterbach L."/>
            <person name="Steele A.D."/>
            <person name="Gui C."/>
            <person name="Meng S."/>
            <person name="Li G."/>
            <person name="Viehrig K."/>
            <person name="Ye F."/>
            <person name="Su P."/>
            <person name="Kiefer A.F."/>
            <person name="Nichols A."/>
            <person name="Cepeda A.J."/>
            <person name="Yan W."/>
            <person name="Fan B."/>
            <person name="Jiang Y."/>
            <person name="Adhikari A."/>
            <person name="Zheng C.-J."/>
            <person name="Schuster L."/>
            <person name="Cowan T.M."/>
            <person name="Smanski M.J."/>
            <person name="Chevrette M.G."/>
            <person name="De Carvalho L.P.S."/>
            <person name="Shen B."/>
        </authorList>
    </citation>
    <scope>NUCLEOTIDE SEQUENCE [LARGE SCALE GENOMIC DNA]</scope>
    <source>
        <strain evidence="1 2">NPDC050100</strain>
    </source>
</reference>
<name>A0ABV3GA63_MICGL</name>
<organism evidence="1 2">
    <name type="scientific">Microtetraspora glauca</name>
    <dbReference type="NCBI Taxonomy" id="1996"/>
    <lineage>
        <taxon>Bacteria</taxon>
        <taxon>Bacillati</taxon>
        <taxon>Actinomycetota</taxon>
        <taxon>Actinomycetes</taxon>
        <taxon>Streptosporangiales</taxon>
        <taxon>Streptosporangiaceae</taxon>
        <taxon>Microtetraspora</taxon>
    </lineage>
</organism>
<dbReference type="RefSeq" id="WP_358131286.1">
    <property type="nucleotide sequence ID" value="NZ_JBFALK010000003.1"/>
</dbReference>
<dbReference type="EMBL" id="JBFALK010000003">
    <property type="protein sequence ID" value="MEV0968524.1"/>
    <property type="molecule type" value="Genomic_DNA"/>
</dbReference>
<sequence>MKLTVSYEHDPADLSTIYLAVVPRGVRPSASSWRPALRDTVAGQRVVWIRVTDVSGVVWLRDRDGERQAQRLGA</sequence>